<name>A0A238J727_9RHOB</name>
<gene>
    <name evidence="1" type="ORF">TRP8649_00475</name>
</gene>
<dbReference type="EMBL" id="FXXP01000001">
    <property type="protein sequence ID" value="SMX26399.1"/>
    <property type="molecule type" value="Genomic_DNA"/>
</dbReference>
<dbReference type="OrthoDB" id="3727779at2"/>
<dbReference type="InterPro" id="IPR051490">
    <property type="entry name" value="THEM6_lcsJ_thioesterase"/>
</dbReference>
<sequence length="179" mass="21157">MYPFLRMFKSMFTARKAPQLDLLETHISHHMCWPWDIDFWMELNNGRTLTLYDLGRLPAGQRAGMYGPMRDNKWGMTVAGTCIRYRQRVRMFDKVEIRTRMLGWDKRFFYMDQSMWKTNGACSSHAVLRMALTDKNGIVDPQKLMDCLKPGAESPDLSDWVQKWIEAEDQRPWPPVKTD</sequence>
<evidence type="ECO:0000313" key="2">
    <source>
        <dbReference type="Proteomes" id="UP000225972"/>
    </source>
</evidence>
<keyword evidence="2" id="KW-1185">Reference proteome</keyword>
<dbReference type="InterPro" id="IPR029069">
    <property type="entry name" value="HotDog_dom_sf"/>
</dbReference>
<dbReference type="Proteomes" id="UP000225972">
    <property type="component" value="Unassembled WGS sequence"/>
</dbReference>
<proteinExistence type="predicted"/>
<dbReference type="PANTHER" id="PTHR12475:SF4">
    <property type="entry name" value="PROTEIN THEM6"/>
    <property type="match status" value="1"/>
</dbReference>
<protein>
    <recommendedName>
        <fullName evidence="3">Acyl-CoA thioesterase FadM</fullName>
    </recommendedName>
</protein>
<dbReference type="CDD" id="cd00586">
    <property type="entry name" value="4HBT"/>
    <property type="match status" value="1"/>
</dbReference>
<dbReference type="PANTHER" id="PTHR12475">
    <property type="match status" value="1"/>
</dbReference>
<dbReference type="Gene3D" id="3.10.129.10">
    <property type="entry name" value="Hotdog Thioesterase"/>
    <property type="match status" value="1"/>
</dbReference>
<dbReference type="SUPFAM" id="SSF54637">
    <property type="entry name" value="Thioesterase/thiol ester dehydrase-isomerase"/>
    <property type="match status" value="1"/>
</dbReference>
<dbReference type="AlphaFoldDB" id="A0A238J727"/>
<evidence type="ECO:0008006" key="3">
    <source>
        <dbReference type="Google" id="ProtNLM"/>
    </source>
</evidence>
<accession>A0A238J727</accession>
<dbReference type="Pfam" id="PF13279">
    <property type="entry name" value="4HBT_2"/>
    <property type="match status" value="1"/>
</dbReference>
<organism evidence="1 2">
    <name type="scientific">Pelagimonas phthalicica</name>
    <dbReference type="NCBI Taxonomy" id="1037362"/>
    <lineage>
        <taxon>Bacteria</taxon>
        <taxon>Pseudomonadati</taxon>
        <taxon>Pseudomonadota</taxon>
        <taxon>Alphaproteobacteria</taxon>
        <taxon>Rhodobacterales</taxon>
        <taxon>Roseobacteraceae</taxon>
        <taxon>Pelagimonas</taxon>
    </lineage>
</organism>
<dbReference type="RefSeq" id="WP_099242207.1">
    <property type="nucleotide sequence ID" value="NZ_FXXP01000001.1"/>
</dbReference>
<reference evidence="2" key="1">
    <citation type="submission" date="2017-05" db="EMBL/GenBank/DDBJ databases">
        <authorList>
            <person name="Rodrigo-Torres L."/>
            <person name="Arahal R. D."/>
            <person name="Lucena T."/>
        </authorList>
    </citation>
    <scope>NUCLEOTIDE SEQUENCE [LARGE SCALE GENOMIC DNA]</scope>
    <source>
        <strain evidence="2">CECT 8649</strain>
    </source>
</reference>
<evidence type="ECO:0000313" key="1">
    <source>
        <dbReference type="EMBL" id="SMX26399.1"/>
    </source>
</evidence>